<dbReference type="AlphaFoldDB" id="A0A6P1EFW1"/>
<keyword evidence="1" id="KW-0812">Transmembrane</keyword>
<evidence type="ECO:0000313" key="2">
    <source>
        <dbReference type="EMBL" id="QHB52874.1"/>
    </source>
</evidence>
<feature type="transmembrane region" description="Helical" evidence="1">
    <location>
        <begin position="7"/>
        <end position="27"/>
    </location>
</feature>
<dbReference type="EMBL" id="CP047121">
    <property type="protein sequence ID" value="QHB52874.1"/>
    <property type="molecule type" value="Genomic_DNA"/>
</dbReference>
<keyword evidence="1" id="KW-0472">Membrane</keyword>
<feature type="transmembrane region" description="Helical" evidence="1">
    <location>
        <begin position="83"/>
        <end position="101"/>
    </location>
</feature>
<sequence>MRANQFAFAFGIFALIVGAIVDLYGVFTQFGTIDSAQEVLVGSFILGIGLAFLSIPNRLERYIVQGIIGIGIFYYFYIQNNNIWIALIIAFILVALLEYGLKHR</sequence>
<protein>
    <submittedName>
        <fullName evidence="2">Uncharacterized protein</fullName>
    </submittedName>
</protein>
<proteinExistence type="predicted"/>
<keyword evidence="1" id="KW-1133">Transmembrane helix</keyword>
<feature type="transmembrane region" description="Helical" evidence="1">
    <location>
        <begin position="39"/>
        <end position="55"/>
    </location>
</feature>
<accession>A0A6P1EFW1</accession>
<evidence type="ECO:0000313" key="3">
    <source>
        <dbReference type="Proteomes" id="UP000465035"/>
    </source>
</evidence>
<gene>
    <name evidence="2" type="ORF">GQR93_12090</name>
</gene>
<dbReference type="Proteomes" id="UP000465035">
    <property type="component" value="Chromosome"/>
</dbReference>
<organism evidence="2 3">
    <name type="scientific">Lentilactobacillus hilgardii</name>
    <name type="common">Lactobacillus hilgardii</name>
    <dbReference type="NCBI Taxonomy" id="1588"/>
    <lineage>
        <taxon>Bacteria</taxon>
        <taxon>Bacillati</taxon>
        <taxon>Bacillota</taxon>
        <taxon>Bacilli</taxon>
        <taxon>Lactobacillales</taxon>
        <taxon>Lactobacillaceae</taxon>
        <taxon>Lentilactobacillus</taxon>
    </lineage>
</organism>
<feature type="transmembrane region" description="Helical" evidence="1">
    <location>
        <begin position="62"/>
        <end position="77"/>
    </location>
</feature>
<name>A0A6P1EFW1_LENHI</name>
<dbReference type="GeneID" id="69059114"/>
<evidence type="ECO:0000256" key="1">
    <source>
        <dbReference type="SAM" id="Phobius"/>
    </source>
</evidence>
<dbReference type="RefSeq" id="WP_003635468.1">
    <property type="nucleotide sequence ID" value="NZ_CABKOL010000104.1"/>
</dbReference>
<reference evidence="2 3" key="1">
    <citation type="submission" date="2019-12" db="EMBL/GenBank/DDBJ databases">
        <title>Lactobacillus hilgardii FLUB.</title>
        <authorList>
            <person name="Gustaw K."/>
        </authorList>
    </citation>
    <scope>NUCLEOTIDE SEQUENCE [LARGE SCALE GENOMIC DNA]</scope>
    <source>
        <strain evidence="2 3">FLUB</strain>
    </source>
</reference>